<keyword evidence="2" id="KW-1185">Reference proteome</keyword>
<organism evidence="1 2">
    <name type="scientific">Alteromonas arenosi</name>
    <dbReference type="NCBI Taxonomy" id="3055817"/>
    <lineage>
        <taxon>Bacteria</taxon>
        <taxon>Pseudomonadati</taxon>
        <taxon>Pseudomonadota</taxon>
        <taxon>Gammaproteobacteria</taxon>
        <taxon>Alteromonadales</taxon>
        <taxon>Alteromonadaceae</taxon>
        <taxon>Alteromonas/Salinimonas group</taxon>
        <taxon>Alteromonas</taxon>
    </lineage>
</organism>
<dbReference type="Proteomes" id="UP001234343">
    <property type="component" value="Unassembled WGS sequence"/>
</dbReference>
<comment type="caution">
    <text evidence="1">The sequence shown here is derived from an EMBL/GenBank/DDBJ whole genome shotgun (WGS) entry which is preliminary data.</text>
</comment>
<reference evidence="1 2" key="1">
    <citation type="submission" date="2023-06" db="EMBL/GenBank/DDBJ databases">
        <title>Alteromonas sp. ASW11-36 isolated from intertidal sand.</title>
        <authorList>
            <person name="Li Y."/>
        </authorList>
    </citation>
    <scope>NUCLEOTIDE SEQUENCE [LARGE SCALE GENOMIC DNA]</scope>
    <source>
        <strain evidence="1 2">ASW11-36</strain>
    </source>
</reference>
<dbReference type="RefSeq" id="WP_289364670.1">
    <property type="nucleotide sequence ID" value="NZ_JAUCBP010000007.1"/>
</dbReference>
<gene>
    <name evidence="1" type="ORF">QTP81_07140</name>
</gene>
<name>A0ABT7SVZ3_9ALTE</name>
<protein>
    <submittedName>
        <fullName evidence="1">Uncharacterized protein</fullName>
    </submittedName>
</protein>
<evidence type="ECO:0000313" key="2">
    <source>
        <dbReference type="Proteomes" id="UP001234343"/>
    </source>
</evidence>
<evidence type="ECO:0000313" key="1">
    <source>
        <dbReference type="EMBL" id="MDM7860366.1"/>
    </source>
</evidence>
<dbReference type="EMBL" id="JAUCBP010000007">
    <property type="protein sequence ID" value="MDM7860366.1"/>
    <property type="molecule type" value="Genomic_DNA"/>
</dbReference>
<accession>A0ABT7SVZ3</accession>
<proteinExistence type="predicted"/>
<sequence>MLIEVINEARMKAQIKEGFEALTEEDTQIALPFDMNCILVAETMNIDEMTLIVSTRQTWQIIAAIRGSKDLLFSQIAVKF</sequence>